<dbReference type="EMBL" id="WOFH01000001">
    <property type="protein sequence ID" value="MUN35456.1"/>
    <property type="molecule type" value="Genomic_DNA"/>
</dbReference>
<protein>
    <submittedName>
        <fullName evidence="2">Uncharacterized protein</fullName>
    </submittedName>
</protein>
<proteinExistence type="predicted"/>
<feature type="region of interest" description="Disordered" evidence="1">
    <location>
        <begin position="10"/>
        <end position="31"/>
    </location>
</feature>
<organism evidence="2 3">
    <name type="scientific">Actinomadura litoris</name>
    <dbReference type="NCBI Taxonomy" id="2678616"/>
    <lineage>
        <taxon>Bacteria</taxon>
        <taxon>Bacillati</taxon>
        <taxon>Actinomycetota</taxon>
        <taxon>Actinomycetes</taxon>
        <taxon>Streptosporangiales</taxon>
        <taxon>Thermomonosporaceae</taxon>
        <taxon>Actinomadura</taxon>
    </lineage>
</organism>
<reference evidence="2 3" key="1">
    <citation type="submission" date="2019-11" db="EMBL/GenBank/DDBJ databases">
        <authorList>
            <person name="Cao P."/>
        </authorList>
    </citation>
    <scope>NUCLEOTIDE SEQUENCE [LARGE SCALE GENOMIC DNA]</scope>
    <source>
        <strain evidence="2 3">NEAU-AAG5</strain>
    </source>
</reference>
<dbReference type="Proteomes" id="UP000432015">
    <property type="component" value="Unassembled WGS sequence"/>
</dbReference>
<dbReference type="AlphaFoldDB" id="A0A7K1KU38"/>
<accession>A0A7K1KU38</accession>
<comment type="caution">
    <text evidence="2">The sequence shown here is derived from an EMBL/GenBank/DDBJ whole genome shotgun (WGS) entry which is preliminary data.</text>
</comment>
<evidence type="ECO:0000313" key="3">
    <source>
        <dbReference type="Proteomes" id="UP000432015"/>
    </source>
</evidence>
<feature type="compositionally biased region" description="Basic and acidic residues" evidence="1">
    <location>
        <begin position="20"/>
        <end position="31"/>
    </location>
</feature>
<name>A0A7K1KU38_9ACTN</name>
<gene>
    <name evidence="2" type="ORF">GNZ18_02410</name>
</gene>
<sequence>MIYNWVFDRPFHGYDPQQLAKEHNGEGGHRR</sequence>
<evidence type="ECO:0000313" key="2">
    <source>
        <dbReference type="EMBL" id="MUN35456.1"/>
    </source>
</evidence>
<keyword evidence="3" id="KW-1185">Reference proteome</keyword>
<evidence type="ECO:0000256" key="1">
    <source>
        <dbReference type="SAM" id="MobiDB-lite"/>
    </source>
</evidence>